<dbReference type="NCBIfam" id="TIGR00486">
    <property type="entry name" value="YbgI_SA1388"/>
    <property type="match status" value="1"/>
</dbReference>
<gene>
    <name evidence="7" type="ORF">ADICEAN_01912</name>
</gene>
<evidence type="ECO:0000313" key="7">
    <source>
        <dbReference type="EMBL" id="EMR02939.1"/>
    </source>
</evidence>
<accession>M7NWV3</accession>
<feature type="binding site" evidence="6">
    <location>
        <position position="329"/>
    </location>
    <ligand>
        <name>a divalent metal cation</name>
        <dbReference type="ChEBI" id="CHEBI:60240"/>
        <label>1</label>
    </ligand>
</feature>
<dbReference type="STRING" id="1279009.ADICEAN_01912"/>
<dbReference type="InterPro" id="IPR017221">
    <property type="entry name" value="DUF34/NIF3_bac"/>
</dbReference>
<dbReference type="eggNOG" id="COG0327">
    <property type="taxonomic scope" value="Bacteria"/>
</dbReference>
<dbReference type="Gene3D" id="3.40.1390.30">
    <property type="entry name" value="NIF3 (NGG1p interacting factor 3)-like"/>
    <property type="match status" value="1"/>
</dbReference>
<comment type="caution">
    <text evidence="7">The sequence shown here is derived from an EMBL/GenBank/DDBJ whole genome shotgun (WGS) entry which is preliminary data.</text>
</comment>
<organism evidence="7 8">
    <name type="scientific">Cesiribacter andamanensis AMV16</name>
    <dbReference type="NCBI Taxonomy" id="1279009"/>
    <lineage>
        <taxon>Bacteria</taxon>
        <taxon>Pseudomonadati</taxon>
        <taxon>Bacteroidota</taxon>
        <taxon>Cytophagia</taxon>
        <taxon>Cytophagales</taxon>
        <taxon>Cesiribacteraceae</taxon>
        <taxon>Cesiribacter</taxon>
    </lineage>
</organism>
<feature type="binding site" evidence="6">
    <location>
        <position position="66"/>
    </location>
    <ligand>
        <name>a divalent metal cation</name>
        <dbReference type="ChEBI" id="CHEBI:60240"/>
        <label>1</label>
    </ligand>
</feature>
<dbReference type="GO" id="GO:0005737">
    <property type="term" value="C:cytoplasm"/>
    <property type="evidence" value="ECO:0007669"/>
    <property type="project" value="TreeGrafter"/>
</dbReference>
<name>M7NWV3_9BACT</name>
<dbReference type="PANTHER" id="PTHR13799:SF14">
    <property type="entry name" value="GTP CYCLOHYDROLASE 1 TYPE 2 HOMOLOG"/>
    <property type="match status" value="1"/>
</dbReference>
<evidence type="ECO:0000256" key="2">
    <source>
        <dbReference type="ARBA" id="ARBA00011643"/>
    </source>
</evidence>
<dbReference type="AlphaFoldDB" id="M7NWV3"/>
<dbReference type="PIRSF" id="PIRSF037489">
    <property type="entry name" value="UCP037489_NIF3_YqfO"/>
    <property type="match status" value="1"/>
</dbReference>
<proteinExistence type="inferred from homology"/>
<evidence type="ECO:0000256" key="6">
    <source>
        <dbReference type="PIRSR" id="PIRSR602678-1"/>
    </source>
</evidence>
<sequence length="366" mass="40952">MSTTIHHIIEELEAWAHPLLQEGYDNAGLITGNRQDACSGVLISLDCTEAVVEEALEKGANLIVAHHPPIFKGLKRLTGRTYVERTIIKAIRHNIAIYAIHTNLDNVITGVNRKIAERLGLKNLRILDPKRDILQSLVFFVPKESTQQVLDALYAAGAGQVGNYDHCSFRSAGTGTFRPNQGANPTIGQQGEDEEVSENRVEVIFPLYLAEAVLAAMRRAHPYEEVAYFMHRLENTHQEFGSGMIGELPEPLPVLEFLQKLKQSMQAECVRFTDLPDKPVQRIALCGGAGIFLLHKAMSAGADVFVTADVKYHEFFDAEERIILADIGHYESEQFTKDLIYERLSEKIANIALYLSTIRTNPIRYL</sequence>
<dbReference type="Pfam" id="PF01784">
    <property type="entry name" value="DUF34_NIF3"/>
    <property type="match status" value="1"/>
</dbReference>
<comment type="similarity">
    <text evidence="1 5">Belongs to the GTP cyclohydrolase I type 2/NIF3 family.</text>
</comment>
<evidence type="ECO:0000256" key="3">
    <source>
        <dbReference type="ARBA" id="ARBA00022112"/>
    </source>
</evidence>
<keyword evidence="8" id="KW-1185">Reference proteome</keyword>
<dbReference type="InterPro" id="IPR036069">
    <property type="entry name" value="DUF34/NIF3_sf"/>
</dbReference>
<dbReference type="SUPFAM" id="SSF102705">
    <property type="entry name" value="NIF3 (NGG1p interacting factor 3)-like"/>
    <property type="match status" value="1"/>
</dbReference>
<evidence type="ECO:0000256" key="1">
    <source>
        <dbReference type="ARBA" id="ARBA00006964"/>
    </source>
</evidence>
<dbReference type="Proteomes" id="UP000011910">
    <property type="component" value="Unassembled WGS sequence"/>
</dbReference>
<dbReference type="EMBL" id="AODQ01000040">
    <property type="protein sequence ID" value="EMR02939.1"/>
    <property type="molecule type" value="Genomic_DNA"/>
</dbReference>
<dbReference type="OrthoDB" id="9792792at2"/>
<feature type="binding site" evidence="6">
    <location>
        <position position="105"/>
    </location>
    <ligand>
        <name>a divalent metal cation</name>
        <dbReference type="ChEBI" id="CHEBI:60240"/>
        <label>1</label>
    </ligand>
</feature>
<dbReference type="RefSeq" id="WP_009195308.1">
    <property type="nucleotide sequence ID" value="NZ_AODQ01000040.1"/>
</dbReference>
<keyword evidence="4 5" id="KW-0479">Metal-binding</keyword>
<dbReference type="FunFam" id="3.30.70.120:FF:000006">
    <property type="entry name" value="GTP cyclohydrolase 1 type 2 homolog"/>
    <property type="match status" value="1"/>
</dbReference>
<protein>
    <recommendedName>
        <fullName evidence="3 5">GTP cyclohydrolase 1 type 2 homolog</fullName>
    </recommendedName>
</protein>
<dbReference type="PATRIC" id="fig|1279009.4.peg.1942"/>
<evidence type="ECO:0000256" key="5">
    <source>
        <dbReference type="PIRNR" id="PIRNR037489"/>
    </source>
</evidence>
<dbReference type="PANTHER" id="PTHR13799">
    <property type="entry name" value="NGG1 INTERACTING FACTOR 3"/>
    <property type="match status" value="1"/>
</dbReference>
<reference evidence="7 8" key="1">
    <citation type="journal article" date="2013" name="Genome Announc.">
        <title>Draft Genome Sequence of Cesiribacter andamanensis Strain AMV16T, Isolated from a Soil Sample from a Mud Volcano in the Andaman Islands, India.</title>
        <authorList>
            <person name="Shivaji S."/>
            <person name="Ara S."/>
            <person name="Begum Z."/>
            <person name="Srinivas T.N."/>
            <person name="Singh A."/>
            <person name="Kumar Pinnaka A."/>
        </authorList>
    </citation>
    <scope>NUCLEOTIDE SEQUENCE [LARGE SCALE GENOMIC DNA]</scope>
    <source>
        <strain evidence="7 8">AMV16</strain>
    </source>
</reference>
<feature type="binding site" evidence="6">
    <location>
        <position position="67"/>
    </location>
    <ligand>
        <name>a divalent metal cation</name>
        <dbReference type="ChEBI" id="CHEBI:60240"/>
        <label>1</label>
    </ligand>
</feature>
<feature type="binding site" evidence="6">
    <location>
        <position position="333"/>
    </location>
    <ligand>
        <name>a divalent metal cation</name>
        <dbReference type="ChEBI" id="CHEBI:60240"/>
        <label>1</label>
    </ligand>
</feature>
<dbReference type="InterPro" id="IPR002678">
    <property type="entry name" value="DUF34/NIF3"/>
</dbReference>
<evidence type="ECO:0000256" key="4">
    <source>
        <dbReference type="ARBA" id="ARBA00022723"/>
    </source>
</evidence>
<dbReference type="GO" id="GO:0046872">
    <property type="term" value="F:metal ion binding"/>
    <property type="evidence" value="ECO:0007669"/>
    <property type="project" value="UniProtKB-UniRule"/>
</dbReference>
<dbReference type="FunFam" id="3.40.1390.30:FF:000001">
    <property type="entry name" value="GTP cyclohydrolase 1 type 2"/>
    <property type="match status" value="1"/>
</dbReference>
<evidence type="ECO:0000313" key="8">
    <source>
        <dbReference type="Proteomes" id="UP000011910"/>
    </source>
</evidence>
<dbReference type="Gene3D" id="3.30.70.120">
    <property type="match status" value="1"/>
</dbReference>
<comment type="subunit">
    <text evidence="2">Homohexamer.</text>
</comment>
<dbReference type="InterPro" id="IPR015867">
    <property type="entry name" value="N-reg_PII/ATP_PRibTrfase_C"/>
</dbReference>